<keyword evidence="2" id="KW-0813">Transport</keyword>
<dbReference type="PANTHER" id="PTHR30061">
    <property type="entry name" value="MALTOSE-BINDING PERIPLASMIC PROTEIN"/>
    <property type="match status" value="1"/>
</dbReference>
<dbReference type="Pfam" id="PF01547">
    <property type="entry name" value="SBP_bac_1"/>
    <property type="match status" value="1"/>
</dbReference>
<protein>
    <submittedName>
        <fullName evidence="4">Sugar ABC transporter substrate-binding protein</fullName>
    </submittedName>
</protein>
<sequence length="425" mass="47094">MRRPLISVLVLGLVLWTLPGCRRKKEEASVAGGKTPLVFKYQPLGDPVAFRELLADFERKNPDVVLSTEALPNSSDVAHQFFLTSLEGGADDFDVLVVDVVWVPEFAKAGWIADISKAFPPEVLRRDFLSGPVEAVVVDGKTYAVPWYVDVGVLFYRKDLVPRAPRTYAELEQFAREAKAKDPRLQGYVWQGRQYEGLNCNVFEAIWGHGGRVLDEKGRLELDTEQARAGLDYLRGLIASGVSPPGVTSAAEEEARRVFQSGQAVFMRNWPYAWEEAQKPDSPIRGKVGITPLPTVSGEPGWGTLGGWQLAVNAHVSPKRKDAAERLIAHLTSPEANVRMALSYGRNPPRPSVYKDPRLVERVPFIASLLGMVENARPRPVTPYYNLLSDVLQSEFSAAIAGIRPPETALKQAQRQVDHLTGQFE</sequence>
<dbReference type="GO" id="GO:0055052">
    <property type="term" value="C:ATP-binding cassette (ABC) transporter complex, substrate-binding subunit-containing"/>
    <property type="evidence" value="ECO:0007669"/>
    <property type="project" value="TreeGrafter"/>
</dbReference>
<keyword evidence="3" id="KW-0732">Signal</keyword>
<dbReference type="PANTHER" id="PTHR30061:SF50">
    <property type="entry name" value="MALTOSE_MALTODEXTRIN-BINDING PERIPLASMIC PROTEIN"/>
    <property type="match status" value="1"/>
</dbReference>
<dbReference type="SUPFAM" id="SSF53850">
    <property type="entry name" value="Periplasmic binding protein-like II"/>
    <property type="match status" value="1"/>
</dbReference>
<dbReference type="GO" id="GO:1901982">
    <property type="term" value="F:maltose binding"/>
    <property type="evidence" value="ECO:0007669"/>
    <property type="project" value="TreeGrafter"/>
</dbReference>
<comment type="similarity">
    <text evidence="1">Belongs to the bacterial solute-binding protein 1 family.</text>
</comment>
<dbReference type="Proteomes" id="UP000028547">
    <property type="component" value="Unassembled WGS sequence"/>
</dbReference>
<name>A0A084SGM3_9BACT</name>
<reference evidence="4 5" key="1">
    <citation type="submission" date="2014-07" db="EMBL/GenBank/DDBJ databases">
        <title>Draft Genome Sequence of Gephyronic Acid Producer, Cystobacter violaceus Strain Cb vi76.</title>
        <authorList>
            <person name="Stevens D.C."/>
            <person name="Young J."/>
            <person name="Carmichael R."/>
            <person name="Tan J."/>
            <person name="Taylor R.E."/>
        </authorList>
    </citation>
    <scope>NUCLEOTIDE SEQUENCE [LARGE SCALE GENOMIC DNA]</scope>
    <source>
        <strain evidence="4 5">Cb vi76</strain>
    </source>
</reference>
<comment type="caution">
    <text evidence="4">The sequence shown here is derived from an EMBL/GenBank/DDBJ whole genome shotgun (WGS) entry which is preliminary data.</text>
</comment>
<dbReference type="EMBL" id="JPMI01000367">
    <property type="protein sequence ID" value="KFA87608.1"/>
    <property type="molecule type" value="Genomic_DNA"/>
</dbReference>
<dbReference type="CDD" id="cd14750">
    <property type="entry name" value="PBP2_TMBP"/>
    <property type="match status" value="1"/>
</dbReference>
<evidence type="ECO:0000256" key="2">
    <source>
        <dbReference type="ARBA" id="ARBA00022448"/>
    </source>
</evidence>
<dbReference type="AlphaFoldDB" id="A0A084SGM3"/>
<evidence type="ECO:0000256" key="1">
    <source>
        <dbReference type="ARBA" id="ARBA00008520"/>
    </source>
</evidence>
<dbReference type="Gene3D" id="3.40.190.10">
    <property type="entry name" value="Periplasmic binding protein-like II"/>
    <property type="match status" value="2"/>
</dbReference>
<dbReference type="GO" id="GO:0042956">
    <property type="term" value="P:maltodextrin transmembrane transport"/>
    <property type="evidence" value="ECO:0007669"/>
    <property type="project" value="TreeGrafter"/>
</dbReference>
<gene>
    <name evidence="4" type="ORF">Q664_47255</name>
</gene>
<organism evidence="4 5">
    <name type="scientific">Archangium violaceum Cb vi76</name>
    <dbReference type="NCBI Taxonomy" id="1406225"/>
    <lineage>
        <taxon>Bacteria</taxon>
        <taxon>Pseudomonadati</taxon>
        <taxon>Myxococcota</taxon>
        <taxon>Myxococcia</taxon>
        <taxon>Myxococcales</taxon>
        <taxon>Cystobacterineae</taxon>
        <taxon>Archangiaceae</taxon>
        <taxon>Archangium</taxon>
    </lineage>
</organism>
<dbReference type="InterPro" id="IPR006059">
    <property type="entry name" value="SBP"/>
</dbReference>
<evidence type="ECO:0000256" key="3">
    <source>
        <dbReference type="ARBA" id="ARBA00022729"/>
    </source>
</evidence>
<evidence type="ECO:0000313" key="5">
    <source>
        <dbReference type="Proteomes" id="UP000028547"/>
    </source>
</evidence>
<evidence type="ECO:0000313" key="4">
    <source>
        <dbReference type="EMBL" id="KFA87608.1"/>
    </source>
</evidence>
<dbReference type="GO" id="GO:0015768">
    <property type="term" value="P:maltose transport"/>
    <property type="evidence" value="ECO:0007669"/>
    <property type="project" value="TreeGrafter"/>
</dbReference>
<accession>A0A084SGM3</accession>
<proteinExistence type="inferred from homology"/>
<dbReference type="RefSeq" id="WP_043411968.1">
    <property type="nucleotide sequence ID" value="NZ_JPMI01000367.1"/>
</dbReference>